<gene>
    <name evidence="1" type="ORF">G1H19_14000</name>
</gene>
<reference evidence="1 2" key="1">
    <citation type="submission" date="2020-02" db="EMBL/GenBank/DDBJ databases">
        <title>The whole genome sequence of CPCC 205119.</title>
        <authorList>
            <person name="Jiang Z."/>
        </authorList>
    </citation>
    <scope>NUCLEOTIDE SEQUENCE [LARGE SCALE GENOMIC DNA]</scope>
    <source>
        <strain evidence="1 2">CPCC 205119</strain>
    </source>
</reference>
<evidence type="ECO:0000313" key="2">
    <source>
        <dbReference type="Proteomes" id="UP000470470"/>
    </source>
</evidence>
<evidence type="ECO:0000313" key="1">
    <source>
        <dbReference type="EMBL" id="NEL55107.1"/>
    </source>
</evidence>
<name>A0A7K3WFB6_9ACTN</name>
<protein>
    <submittedName>
        <fullName evidence="1">Uncharacterized protein</fullName>
    </submittedName>
</protein>
<dbReference type="Proteomes" id="UP000470470">
    <property type="component" value="Unassembled WGS sequence"/>
</dbReference>
<keyword evidence="2" id="KW-1185">Reference proteome</keyword>
<dbReference type="EMBL" id="JAAGWK010000020">
    <property type="protein sequence ID" value="NEL55107.1"/>
    <property type="molecule type" value="Genomic_DNA"/>
</dbReference>
<sequence length="66" mass="6924">MTIPTPRQPLADADHLLAALGQQVELLGLDAPLAPAALRPRVQRDAGALAELLRSLPRQRGPLAAA</sequence>
<dbReference type="AlphaFoldDB" id="A0A7K3WFB6"/>
<comment type="caution">
    <text evidence="1">The sequence shown here is derived from an EMBL/GenBank/DDBJ whole genome shotgun (WGS) entry which is preliminary data.</text>
</comment>
<organism evidence="1 2">
    <name type="scientific">Goekera deserti</name>
    <dbReference type="NCBI Taxonomy" id="2497753"/>
    <lineage>
        <taxon>Bacteria</taxon>
        <taxon>Bacillati</taxon>
        <taxon>Actinomycetota</taxon>
        <taxon>Actinomycetes</taxon>
        <taxon>Geodermatophilales</taxon>
        <taxon>Geodermatophilaceae</taxon>
        <taxon>Goekera</taxon>
    </lineage>
</organism>
<proteinExistence type="predicted"/>
<accession>A0A7K3WFB6</accession>
<dbReference type="RefSeq" id="WP_152729328.1">
    <property type="nucleotide sequence ID" value="NZ_JAABOZ010000003.1"/>
</dbReference>